<comment type="similarity">
    <text evidence="4">Belongs to the etk/wzc family.</text>
</comment>
<dbReference type="InterPro" id="IPR025669">
    <property type="entry name" value="AAA_dom"/>
</dbReference>
<evidence type="ECO:0000256" key="1">
    <source>
        <dbReference type="ARBA" id="ARBA00004429"/>
    </source>
</evidence>
<keyword evidence="10" id="KW-0547">Nucleotide-binding</keyword>
<keyword evidence="6" id="KW-1003">Cell membrane</keyword>
<evidence type="ECO:0000256" key="9">
    <source>
        <dbReference type="ARBA" id="ARBA00022692"/>
    </source>
</evidence>
<dbReference type="InterPro" id="IPR027417">
    <property type="entry name" value="P-loop_NTPase"/>
</dbReference>
<evidence type="ECO:0000256" key="5">
    <source>
        <dbReference type="ARBA" id="ARBA00011903"/>
    </source>
</evidence>
<dbReference type="PANTHER" id="PTHR32309">
    <property type="entry name" value="TYROSINE-PROTEIN KINASE"/>
    <property type="match status" value="1"/>
</dbReference>
<keyword evidence="12" id="KW-0067">ATP-binding</keyword>
<evidence type="ECO:0000256" key="15">
    <source>
        <dbReference type="ARBA" id="ARBA00023137"/>
    </source>
</evidence>
<dbReference type="EC" id="2.7.10.2" evidence="5"/>
<comment type="similarity">
    <text evidence="2">Belongs to the CpsC/CapA family.</text>
</comment>
<feature type="domain" description="AAA" evidence="19">
    <location>
        <begin position="275"/>
        <end position="391"/>
    </location>
</feature>
<proteinExistence type="inferred from homology"/>
<comment type="caution">
    <text evidence="20">The sequence shown here is derived from an EMBL/GenBank/DDBJ whole genome shotgun (WGS) entry which is preliminary data.</text>
</comment>
<evidence type="ECO:0000256" key="17">
    <source>
        <dbReference type="SAM" id="Phobius"/>
    </source>
</evidence>
<feature type="domain" description="Polysaccharide chain length determinant N-terminal" evidence="18">
    <location>
        <begin position="2"/>
        <end position="88"/>
    </location>
</feature>
<evidence type="ECO:0000256" key="8">
    <source>
        <dbReference type="ARBA" id="ARBA00022679"/>
    </source>
</evidence>
<evidence type="ECO:0000256" key="3">
    <source>
        <dbReference type="ARBA" id="ARBA00007316"/>
    </source>
</evidence>
<dbReference type="Proteomes" id="UP001172738">
    <property type="component" value="Unassembled WGS sequence"/>
</dbReference>
<dbReference type="Pfam" id="PF13614">
    <property type="entry name" value="AAA_31"/>
    <property type="match status" value="1"/>
</dbReference>
<keyword evidence="13 17" id="KW-1133">Transmembrane helix</keyword>
<evidence type="ECO:0000259" key="18">
    <source>
        <dbReference type="Pfam" id="PF02706"/>
    </source>
</evidence>
<keyword evidence="14 17" id="KW-0472">Membrane</keyword>
<keyword evidence="9 17" id="KW-0812">Transmembrane</keyword>
<evidence type="ECO:0000256" key="2">
    <source>
        <dbReference type="ARBA" id="ARBA00006683"/>
    </source>
</evidence>
<dbReference type="Pfam" id="PF02706">
    <property type="entry name" value="Wzz"/>
    <property type="match status" value="1"/>
</dbReference>
<evidence type="ECO:0000313" key="21">
    <source>
        <dbReference type="Proteomes" id="UP001172738"/>
    </source>
</evidence>
<dbReference type="PANTHER" id="PTHR32309:SF13">
    <property type="entry name" value="FERRIC ENTEROBACTIN TRANSPORT PROTEIN FEPE"/>
    <property type="match status" value="1"/>
</dbReference>
<keyword evidence="21" id="KW-1185">Reference proteome</keyword>
<dbReference type="InterPro" id="IPR003856">
    <property type="entry name" value="LPS_length_determ_N"/>
</dbReference>
<evidence type="ECO:0000256" key="12">
    <source>
        <dbReference type="ARBA" id="ARBA00022840"/>
    </source>
</evidence>
<organism evidence="20 21">
    <name type="scientific">Demequina zhanjiangensis</name>
    <dbReference type="NCBI Taxonomy" id="3051659"/>
    <lineage>
        <taxon>Bacteria</taxon>
        <taxon>Bacillati</taxon>
        <taxon>Actinomycetota</taxon>
        <taxon>Actinomycetes</taxon>
        <taxon>Micrococcales</taxon>
        <taxon>Demequinaceae</taxon>
        <taxon>Demequina</taxon>
    </lineage>
</organism>
<dbReference type="GO" id="GO:0004715">
    <property type="term" value="F:non-membrane spanning protein tyrosine kinase activity"/>
    <property type="evidence" value="ECO:0007669"/>
    <property type="project" value="UniProtKB-EC"/>
</dbReference>
<evidence type="ECO:0000313" key="20">
    <source>
        <dbReference type="EMBL" id="MDN4472029.1"/>
    </source>
</evidence>
<evidence type="ECO:0000256" key="6">
    <source>
        <dbReference type="ARBA" id="ARBA00022475"/>
    </source>
</evidence>
<name>A0ABT8FZ84_9MICO</name>
<evidence type="ECO:0000256" key="16">
    <source>
        <dbReference type="ARBA" id="ARBA00051245"/>
    </source>
</evidence>
<gene>
    <name evidence="20" type="ORF">QQX04_03360</name>
</gene>
<sequence>MELQDYIRILRKNWILIAVTFALAVAAAFTYTAVTPPTYTSSSKVFVSTSGASSASELQSGSSFTLARVATYADLATTQSVLGPTIDSLGLADTSVDDLRSQVSASAPSSKSVIDITVTDEDPALATAIATEVATQLAVVVEELETTDSTDGSPVRLSIVQEAQEPTIPSAPNMRLNLALGGLLGLALGLGLALTRAALDTRVHNEKDVELITEVPILGGIVFDPKAKQRPLVIQADPKSPRSESFRTLRTNLQFLDAGRAERAFVLTSSMPAEGKSTTAANLAIALAESGSRVLLVDADLRKPTVHKYLSLEGGVGLTDVIIGRVAPADVIQRWGNGNLYVLAAGQIPPNPSELLGSTAMERLIEQLTSQFDVVLFDAPPLLPVTDAAVLARLVGGSLVIVAAGRTRTNQLEASMDALEVVGAPRSGVVLTMVPTSGPDSYGYGRYGYAYEEIPGAKPTPAARHHAR</sequence>
<dbReference type="SUPFAM" id="SSF52540">
    <property type="entry name" value="P-loop containing nucleoside triphosphate hydrolases"/>
    <property type="match status" value="1"/>
</dbReference>
<dbReference type="NCBIfam" id="TIGR01007">
    <property type="entry name" value="eps_fam"/>
    <property type="match status" value="1"/>
</dbReference>
<keyword evidence="11" id="KW-0418">Kinase</keyword>
<protein>
    <recommendedName>
        <fullName evidence="5">non-specific protein-tyrosine kinase</fullName>
        <ecNumber evidence="5">2.7.10.2</ecNumber>
    </recommendedName>
</protein>
<comment type="catalytic activity">
    <reaction evidence="16">
        <text>L-tyrosyl-[protein] + ATP = O-phospho-L-tyrosyl-[protein] + ADP + H(+)</text>
        <dbReference type="Rhea" id="RHEA:10596"/>
        <dbReference type="Rhea" id="RHEA-COMP:10136"/>
        <dbReference type="Rhea" id="RHEA-COMP:20101"/>
        <dbReference type="ChEBI" id="CHEBI:15378"/>
        <dbReference type="ChEBI" id="CHEBI:30616"/>
        <dbReference type="ChEBI" id="CHEBI:46858"/>
        <dbReference type="ChEBI" id="CHEBI:61978"/>
        <dbReference type="ChEBI" id="CHEBI:456216"/>
        <dbReference type="EC" id="2.7.10.2"/>
    </reaction>
</comment>
<dbReference type="RefSeq" id="WP_301126280.1">
    <property type="nucleotide sequence ID" value="NZ_JAUHPV010000002.1"/>
</dbReference>
<evidence type="ECO:0000256" key="11">
    <source>
        <dbReference type="ARBA" id="ARBA00022777"/>
    </source>
</evidence>
<comment type="subcellular location">
    <subcellularLocation>
        <location evidence="1">Cell inner membrane</location>
        <topology evidence="1">Multi-pass membrane protein</topology>
    </subcellularLocation>
</comment>
<accession>A0ABT8FZ84</accession>
<evidence type="ECO:0000259" key="19">
    <source>
        <dbReference type="Pfam" id="PF13614"/>
    </source>
</evidence>
<dbReference type="InterPro" id="IPR005702">
    <property type="entry name" value="Wzc-like_C"/>
</dbReference>
<evidence type="ECO:0000256" key="13">
    <source>
        <dbReference type="ARBA" id="ARBA00022989"/>
    </source>
</evidence>
<evidence type="ECO:0000256" key="7">
    <source>
        <dbReference type="ARBA" id="ARBA00022519"/>
    </source>
</evidence>
<dbReference type="CDD" id="cd05387">
    <property type="entry name" value="BY-kinase"/>
    <property type="match status" value="1"/>
</dbReference>
<comment type="similarity">
    <text evidence="3">Belongs to the CpsD/CapB family.</text>
</comment>
<dbReference type="Gene3D" id="3.40.50.300">
    <property type="entry name" value="P-loop containing nucleotide triphosphate hydrolases"/>
    <property type="match status" value="1"/>
</dbReference>
<evidence type="ECO:0000256" key="4">
    <source>
        <dbReference type="ARBA" id="ARBA00008883"/>
    </source>
</evidence>
<feature type="transmembrane region" description="Helical" evidence="17">
    <location>
        <begin position="14"/>
        <end position="34"/>
    </location>
</feature>
<evidence type="ECO:0000256" key="10">
    <source>
        <dbReference type="ARBA" id="ARBA00022741"/>
    </source>
</evidence>
<dbReference type="InterPro" id="IPR050445">
    <property type="entry name" value="Bact_polysacc_biosynth/exp"/>
</dbReference>
<keyword evidence="7" id="KW-0997">Cell inner membrane</keyword>
<reference evidence="20" key="1">
    <citation type="submission" date="2023-06" db="EMBL/GenBank/DDBJ databases">
        <title>SYSU T00b26.</title>
        <authorList>
            <person name="Gao L."/>
            <person name="Fang B.-Z."/>
            <person name="Li W.-J."/>
        </authorList>
    </citation>
    <scope>NUCLEOTIDE SEQUENCE</scope>
    <source>
        <strain evidence="20">SYSU T00b26</strain>
    </source>
</reference>
<keyword evidence="15" id="KW-0829">Tyrosine-protein kinase</keyword>
<keyword evidence="8 20" id="KW-0808">Transferase</keyword>
<evidence type="ECO:0000256" key="14">
    <source>
        <dbReference type="ARBA" id="ARBA00023136"/>
    </source>
</evidence>
<dbReference type="EMBL" id="JAUHPV010000002">
    <property type="protein sequence ID" value="MDN4472029.1"/>
    <property type="molecule type" value="Genomic_DNA"/>
</dbReference>